<gene>
    <name evidence="4" type="ORF">B1A_21692</name>
</gene>
<proteinExistence type="inferred from homology"/>
<comment type="similarity">
    <text evidence="1">Belongs to the eukaryotic ribosomal protein eS17 family.</text>
</comment>
<accession>T0Y2X3</accession>
<dbReference type="InterPro" id="IPR036401">
    <property type="entry name" value="Ribosomal_eS17_sf"/>
</dbReference>
<evidence type="ECO:0000313" key="4">
    <source>
        <dbReference type="EMBL" id="EQD27363.1"/>
    </source>
</evidence>
<dbReference type="AlphaFoldDB" id="T0Y2X3"/>
<keyword evidence="3" id="KW-0687">Ribonucleoprotein</keyword>
<reference evidence="4" key="2">
    <citation type="journal article" date="2014" name="ISME J.">
        <title>Microbial stratification in low pH oxic and suboxic macroscopic growths along an acid mine drainage.</title>
        <authorList>
            <person name="Mendez-Garcia C."/>
            <person name="Mesa V."/>
            <person name="Sprenger R.R."/>
            <person name="Richter M."/>
            <person name="Diez M.S."/>
            <person name="Solano J."/>
            <person name="Bargiela R."/>
            <person name="Golyshina O.V."/>
            <person name="Manteca A."/>
            <person name="Ramos J.L."/>
            <person name="Gallego J.R."/>
            <person name="Llorente I."/>
            <person name="Martins Dos Santos V.A."/>
            <person name="Jensen O.N."/>
            <person name="Pelaez A.I."/>
            <person name="Sanchez J."/>
            <person name="Ferrer M."/>
        </authorList>
    </citation>
    <scope>NUCLEOTIDE SEQUENCE</scope>
</reference>
<dbReference type="GO" id="GO:0006412">
    <property type="term" value="P:translation"/>
    <property type="evidence" value="ECO:0007669"/>
    <property type="project" value="InterPro"/>
</dbReference>
<reference evidence="4" key="1">
    <citation type="submission" date="2013-08" db="EMBL/GenBank/DDBJ databases">
        <authorList>
            <person name="Mendez C."/>
            <person name="Richter M."/>
            <person name="Ferrer M."/>
            <person name="Sanchez J."/>
        </authorList>
    </citation>
    <scope>NUCLEOTIDE SEQUENCE</scope>
</reference>
<dbReference type="HAMAP" id="MF_00511">
    <property type="entry name" value="Ribosomal_eS17"/>
    <property type="match status" value="1"/>
</dbReference>
<name>T0Y2X3_9ZZZZ</name>
<dbReference type="SUPFAM" id="SSF116820">
    <property type="entry name" value="Rps17e-like"/>
    <property type="match status" value="1"/>
</dbReference>
<keyword evidence="2 4" id="KW-0689">Ribosomal protein</keyword>
<dbReference type="Pfam" id="PF00833">
    <property type="entry name" value="Ribosomal_S17e"/>
    <property type="match status" value="1"/>
</dbReference>
<dbReference type="GO" id="GO:1990904">
    <property type="term" value="C:ribonucleoprotein complex"/>
    <property type="evidence" value="ECO:0007669"/>
    <property type="project" value="UniProtKB-KW"/>
</dbReference>
<organism evidence="4">
    <name type="scientific">mine drainage metagenome</name>
    <dbReference type="NCBI Taxonomy" id="410659"/>
    <lineage>
        <taxon>unclassified sequences</taxon>
        <taxon>metagenomes</taxon>
        <taxon>ecological metagenomes</taxon>
    </lineage>
</organism>
<protein>
    <submittedName>
        <fullName evidence="4">30S ribosomal protein S17e</fullName>
    </submittedName>
</protein>
<dbReference type="Gene3D" id="1.10.60.20">
    <property type="entry name" value="Ribosomal protein S17e-like"/>
    <property type="match status" value="1"/>
</dbReference>
<evidence type="ECO:0000256" key="3">
    <source>
        <dbReference type="ARBA" id="ARBA00023274"/>
    </source>
</evidence>
<sequence>MGSIRPQYVKRIATSLVETNPDTFNDDFSHNKKIISVAISGASKKNTNLISGYVTRYIIKKRTRSQKEMEFTGQV</sequence>
<evidence type="ECO:0000256" key="1">
    <source>
        <dbReference type="ARBA" id="ARBA00010444"/>
    </source>
</evidence>
<dbReference type="InterPro" id="IPR001210">
    <property type="entry name" value="Ribosomal_eS17"/>
</dbReference>
<dbReference type="NCBIfam" id="NF002242">
    <property type="entry name" value="PRK01151.1"/>
    <property type="match status" value="1"/>
</dbReference>
<comment type="caution">
    <text evidence="4">The sequence shown here is derived from an EMBL/GenBank/DDBJ whole genome shotgun (WGS) entry which is preliminary data.</text>
</comment>
<dbReference type="GO" id="GO:0003735">
    <property type="term" value="F:structural constituent of ribosome"/>
    <property type="evidence" value="ECO:0007669"/>
    <property type="project" value="InterPro"/>
</dbReference>
<dbReference type="EMBL" id="AUZX01016034">
    <property type="protein sequence ID" value="EQD27363.1"/>
    <property type="molecule type" value="Genomic_DNA"/>
</dbReference>
<evidence type="ECO:0000256" key="2">
    <source>
        <dbReference type="ARBA" id="ARBA00022980"/>
    </source>
</evidence>
<dbReference type="GO" id="GO:0005840">
    <property type="term" value="C:ribosome"/>
    <property type="evidence" value="ECO:0007669"/>
    <property type="project" value="UniProtKB-KW"/>
</dbReference>